<dbReference type="PANTHER" id="PTHR44169:SF6">
    <property type="entry name" value="NADPH-DEPENDENT 1-ACYLDIHYDROXYACETONE PHOSPHATE REDUCTASE"/>
    <property type="match status" value="1"/>
</dbReference>
<dbReference type="CDD" id="cd05374">
    <property type="entry name" value="17beta-HSD-like_SDR_c"/>
    <property type="match status" value="1"/>
</dbReference>
<dbReference type="PRINTS" id="PR00080">
    <property type="entry name" value="SDRFAMILY"/>
</dbReference>
<dbReference type="Proteomes" id="UP000481087">
    <property type="component" value="Unassembled WGS sequence"/>
</dbReference>
<dbReference type="PANTHER" id="PTHR44169">
    <property type="entry name" value="NADPH-DEPENDENT 1-ACYLDIHYDROXYACETONE PHOSPHATE REDUCTASE"/>
    <property type="match status" value="1"/>
</dbReference>
<keyword evidence="5" id="KW-1185">Reference proteome</keyword>
<reference evidence="4 5" key="1">
    <citation type="submission" date="2019-12" db="EMBL/GenBank/DDBJ databases">
        <title>Paenibacillus sp. nov. sp. isolated from soil.</title>
        <authorList>
            <person name="Kim J."/>
            <person name="Jeong S.E."/>
            <person name="Jung H.S."/>
            <person name="Jeon C.O."/>
        </authorList>
    </citation>
    <scope>NUCLEOTIDE SEQUENCE [LARGE SCALE GENOMIC DNA]</scope>
    <source>
        <strain evidence="4 5">5J-6</strain>
    </source>
</reference>
<dbReference type="NCBIfam" id="NF004826">
    <property type="entry name" value="PRK06182.1"/>
    <property type="match status" value="1"/>
</dbReference>
<accession>A0A6L8UUK7</accession>
<dbReference type="SUPFAM" id="SSF51735">
    <property type="entry name" value="NAD(P)-binding Rossmann-fold domains"/>
    <property type="match status" value="1"/>
</dbReference>
<dbReference type="RefSeq" id="WP_161405100.1">
    <property type="nucleotide sequence ID" value="NZ_WTUZ01000004.1"/>
</dbReference>
<evidence type="ECO:0000256" key="3">
    <source>
        <dbReference type="RuleBase" id="RU000363"/>
    </source>
</evidence>
<gene>
    <name evidence="4" type="ORF">GQF01_01615</name>
</gene>
<dbReference type="InterPro" id="IPR036291">
    <property type="entry name" value="NAD(P)-bd_dom_sf"/>
</dbReference>
<evidence type="ECO:0000256" key="2">
    <source>
        <dbReference type="ARBA" id="ARBA00023002"/>
    </source>
</evidence>
<dbReference type="InterPro" id="IPR002347">
    <property type="entry name" value="SDR_fam"/>
</dbReference>
<keyword evidence="2" id="KW-0560">Oxidoreductase</keyword>
<sequence>MNKKVILITGASSGIGKETAKKLLSEGQIVYAAARRLDQMRDLQEAGAIIVQLDISKEEEIRACMDKIIREQGRIDVLFNNAGFGLYGSVEEVSLDDARYQFEVNLFGLARMTQLVVPYMREQRNGKIINTSSVGGKIYTPLGAWYHASKHALEGWSDCLRLELQPFGIDVIILEPGIIETSFGDVMSEPMMRYSGNGPYRELAKKIANTTRKSYQAGGGSPADLVANIVAESIATSNPKIRYAVGKMAKPLIMLRKWISDRNFDKLIMSQMK</sequence>
<dbReference type="Gene3D" id="3.40.50.720">
    <property type="entry name" value="NAD(P)-binding Rossmann-like Domain"/>
    <property type="match status" value="1"/>
</dbReference>
<protein>
    <submittedName>
        <fullName evidence="4">SDR family NAD(P)-dependent oxidoreductase</fullName>
    </submittedName>
</protein>
<organism evidence="4 5">
    <name type="scientific">Paenibacillus silvestris</name>
    <dbReference type="NCBI Taxonomy" id="2606219"/>
    <lineage>
        <taxon>Bacteria</taxon>
        <taxon>Bacillati</taxon>
        <taxon>Bacillota</taxon>
        <taxon>Bacilli</taxon>
        <taxon>Bacillales</taxon>
        <taxon>Paenibacillaceae</taxon>
        <taxon>Paenibacillus</taxon>
    </lineage>
</organism>
<dbReference type="PRINTS" id="PR00081">
    <property type="entry name" value="GDHRDH"/>
</dbReference>
<name>A0A6L8UUK7_9BACL</name>
<comment type="similarity">
    <text evidence="1 3">Belongs to the short-chain dehydrogenases/reductases (SDR) family.</text>
</comment>
<dbReference type="Pfam" id="PF00106">
    <property type="entry name" value="adh_short"/>
    <property type="match status" value="1"/>
</dbReference>
<dbReference type="EMBL" id="WTUZ01000004">
    <property type="protein sequence ID" value="MZQ80836.1"/>
    <property type="molecule type" value="Genomic_DNA"/>
</dbReference>
<dbReference type="GO" id="GO:0016491">
    <property type="term" value="F:oxidoreductase activity"/>
    <property type="evidence" value="ECO:0007669"/>
    <property type="project" value="UniProtKB-KW"/>
</dbReference>
<evidence type="ECO:0000313" key="4">
    <source>
        <dbReference type="EMBL" id="MZQ80836.1"/>
    </source>
</evidence>
<proteinExistence type="inferred from homology"/>
<evidence type="ECO:0000256" key="1">
    <source>
        <dbReference type="ARBA" id="ARBA00006484"/>
    </source>
</evidence>
<comment type="caution">
    <text evidence="4">The sequence shown here is derived from an EMBL/GenBank/DDBJ whole genome shotgun (WGS) entry which is preliminary data.</text>
</comment>
<evidence type="ECO:0000313" key="5">
    <source>
        <dbReference type="Proteomes" id="UP000481087"/>
    </source>
</evidence>
<dbReference type="AlphaFoldDB" id="A0A6L8UUK7"/>